<gene>
    <name evidence="2" type="ORF">QR98_0045850</name>
</gene>
<reference evidence="2 3" key="1">
    <citation type="journal article" date="2015" name="Parasit. Vectors">
        <title>Draft genome of the scabies mite.</title>
        <authorList>
            <person name="Rider S.D.Jr."/>
            <person name="Morgan M.S."/>
            <person name="Arlian L.G."/>
        </authorList>
    </citation>
    <scope>NUCLEOTIDE SEQUENCE [LARGE SCALE GENOMIC DNA]</scope>
    <source>
        <strain evidence="2">Arlian Lab</strain>
    </source>
</reference>
<dbReference type="VEuPathDB" id="VectorBase:SSCA005518"/>
<feature type="compositionally biased region" description="Polar residues" evidence="1">
    <location>
        <begin position="454"/>
        <end position="464"/>
    </location>
</feature>
<accession>A0A132A578</accession>
<feature type="compositionally biased region" description="Polar residues" evidence="1">
    <location>
        <begin position="222"/>
        <end position="231"/>
    </location>
</feature>
<feature type="compositionally biased region" description="Basic and acidic residues" evidence="1">
    <location>
        <begin position="182"/>
        <end position="198"/>
    </location>
</feature>
<feature type="region of interest" description="Disordered" evidence="1">
    <location>
        <begin position="271"/>
        <end position="290"/>
    </location>
</feature>
<feature type="compositionally biased region" description="Acidic residues" evidence="1">
    <location>
        <begin position="238"/>
        <end position="266"/>
    </location>
</feature>
<organism evidence="2 3">
    <name type="scientific">Sarcoptes scabiei</name>
    <name type="common">Itch mite</name>
    <name type="synonym">Acarus scabiei</name>
    <dbReference type="NCBI Taxonomy" id="52283"/>
    <lineage>
        <taxon>Eukaryota</taxon>
        <taxon>Metazoa</taxon>
        <taxon>Ecdysozoa</taxon>
        <taxon>Arthropoda</taxon>
        <taxon>Chelicerata</taxon>
        <taxon>Arachnida</taxon>
        <taxon>Acari</taxon>
        <taxon>Acariformes</taxon>
        <taxon>Sarcoptiformes</taxon>
        <taxon>Astigmata</taxon>
        <taxon>Psoroptidia</taxon>
        <taxon>Sarcoptoidea</taxon>
        <taxon>Sarcoptidae</taxon>
        <taxon>Sarcoptinae</taxon>
        <taxon>Sarcoptes</taxon>
    </lineage>
</organism>
<feature type="compositionally biased region" description="Polar residues" evidence="1">
    <location>
        <begin position="166"/>
        <end position="181"/>
    </location>
</feature>
<proteinExistence type="predicted"/>
<feature type="region of interest" description="Disordered" evidence="1">
    <location>
        <begin position="1"/>
        <end position="78"/>
    </location>
</feature>
<feature type="region of interest" description="Disordered" evidence="1">
    <location>
        <begin position="166"/>
        <end position="266"/>
    </location>
</feature>
<evidence type="ECO:0000256" key="1">
    <source>
        <dbReference type="SAM" id="MobiDB-lite"/>
    </source>
</evidence>
<comment type="caution">
    <text evidence="2">The sequence shown here is derived from an EMBL/GenBank/DDBJ whole genome shotgun (WGS) entry which is preliminary data.</text>
</comment>
<dbReference type="OrthoDB" id="6159439at2759"/>
<feature type="compositionally biased region" description="Basic residues" evidence="1">
    <location>
        <begin position="208"/>
        <end position="221"/>
    </location>
</feature>
<name>A0A132A578_SARSC</name>
<dbReference type="Proteomes" id="UP000616769">
    <property type="component" value="Unassembled WGS sequence"/>
</dbReference>
<feature type="compositionally biased region" description="Polar residues" evidence="1">
    <location>
        <begin position="378"/>
        <end position="389"/>
    </location>
</feature>
<feature type="compositionally biased region" description="Acidic residues" evidence="1">
    <location>
        <begin position="467"/>
        <end position="490"/>
    </location>
</feature>
<evidence type="ECO:0000313" key="3">
    <source>
        <dbReference type="Proteomes" id="UP000616769"/>
    </source>
</evidence>
<feature type="compositionally biased region" description="Basic residues" evidence="1">
    <location>
        <begin position="25"/>
        <end position="41"/>
    </location>
</feature>
<feature type="compositionally biased region" description="Low complexity" evidence="1">
    <location>
        <begin position="349"/>
        <end position="377"/>
    </location>
</feature>
<feature type="region of interest" description="Disordered" evidence="1">
    <location>
        <begin position="349"/>
        <end position="397"/>
    </location>
</feature>
<protein>
    <submittedName>
        <fullName evidence="2">Uncharacterized protein</fullName>
    </submittedName>
</protein>
<feature type="region of interest" description="Disordered" evidence="1">
    <location>
        <begin position="454"/>
        <end position="490"/>
    </location>
</feature>
<evidence type="ECO:0000313" key="2">
    <source>
        <dbReference type="EMBL" id="KPM06112.1"/>
    </source>
</evidence>
<sequence>MTVDIEIQNKPESKSSVTTQNDSKKKNHLRTNQSNHHRRGRRDSSPSGETSMTNSNQSRSTKSAKFSPSLGASLKESDHIQTKNLDLVMMSPMMTNSVQSPSPPPSSTMVDHCGQLLSMAAHDNLARQFVHSGSIMLPQIIGGEDSLGHRSAFNHLSHFKHLAMNQSPQSKKNSLYNLNQRSDSRSSCDEKILEDSKSRSKIGLKVSIPKRKKSHYRKNRRNIQASNVTNGDRTESSSDSELEVDDDGDDENDNVDNEIDDDNEEGDLIVEERNDKSSSATPTTTPSSSFFIQDILKSSTTNGPHHRQPNHFALSHLGLGGGNPSNLQASNAYSLFAAAVAAAASKTPPSLSSTLTVQQNNNPNDSSTTNNNTSPNNEVANSLSSAKNHQQQQQMIAQEIQSSIPQPLLSGFPPGAGNFFQSMGFLHPHHPLGSIRPPPFGPLANPLLMENVSSLHSSNNSTMVGDSDGEMDGDGMDDDLCSSNDGEDER</sequence>
<feature type="non-terminal residue" evidence="2">
    <location>
        <position position="490"/>
    </location>
</feature>
<dbReference type="AlphaFoldDB" id="A0A132A578"/>
<dbReference type="EMBL" id="JXLN01010671">
    <property type="protein sequence ID" value="KPM06112.1"/>
    <property type="molecule type" value="Genomic_DNA"/>
</dbReference>
<feature type="compositionally biased region" description="Polar residues" evidence="1">
    <location>
        <begin position="45"/>
        <end position="66"/>
    </location>
</feature>
<feature type="compositionally biased region" description="Low complexity" evidence="1">
    <location>
        <begin position="277"/>
        <end position="289"/>
    </location>
</feature>